<dbReference type="PANTHER" id="PTHR47200">
    <property type="entry name" value="THYLAKOID LUMENAL 15 KDA PROTEIN 1, CHLOROPLASTIC"/>
    <property type="match status" value="1"/>
</dbReference>
<reference evidence="1 2" key="1">
    <citation type="journal article" date="2020" name="ISME J.">
        <title>Comparative genomics reveals insights into cyanobacterial evolution and habitat adaptation.</title>
        <authorList>
            <person name="Chen M.Y."/>
            <person name="Teng W.K."/>
            <person name="Zhao L."/>
            <person name="Hu C.X."/>
            <person name="Zhou Y.K."/>
            <person name="Han B.P."/>
            <person name="Song L.R."/>
            <person name="Shu W.S."/>
        </authorList>
    </citation>
    <scope>NUCLEOTIDE SEQUENCE [LARGE SCALE GENOMIC DNA]</scope>
    <source>
        <strain evidence="1 2">FACHB-1050</strain>
    </source>
</reference>
<name>A0ABR8CDT0_9CYAN</name>
<protein>
    <submittedName>
        <fullName evidence="1">Pentapeptide repeat-containing protein</fullName>
    </submittedName>
</protein>
<keyword evidence="2" id="KW-1185">Reference proteome</keyword>
<organism evidence="1 2">
    <name type="scientific">Phormidium tenue FACHB-1050</name>
    <dbReference type="NCBI Taxonomy" id="2692857"/>
    <lineage>
        <taxon>Bacteria</taxon>
        <taxon>Bacillati</taxon>
        <taxon>Cyanobacteriota</taxon>
        <taxon>Cyanophyceae</taxon>
        <taxon>Oscillatoriophycideae</taxon>
        <taxon>Oscillatoriales</taxon>
        <taxon>Oscillatoriaceae</taxon>
        <taxon>Phormidium</taxon>
    </lineage>
</organism>
<dbReference type="PANTHER" id="PTHR47200:SF2">
    <property type="entry name" value="THYLAKOID LUMENAL 15 KDA PROTEIN 1, CHLOROPLASTIC"/>
    <property type="match status" value="1"/>
</dbReference>
<evidence type="ECO:0000313" key="1">
    <source>
        <dbReference type="EMBL" id="MBD2317866.1"/>
    </source>
</evidence>
<dbReference type="InterPro" id="IPR044213">
    <property type="entry name" value="At2g44920-like"/>
</dbReference>
<sequence length="172" mass="18959">MKITVFTLRNFTFKAIFKVINILLLSLTLTLTSTQLAVADVYVKAFLEGADFSERSLQGYQFNESDLRNTSFVNADAQGVSFFAANMKESNLTGANLSYSTLDNARLDKANLTNAIIQGSFAYGTSFNNVIIDGADFTDVDLRPPIRQKLCLSAKGQNPVTGRMTRETLECD</sequence>
<dbReference type="SUPFAM" id="SSF141571">
    <property type="entry name" value="Pentapeptide repeat-like"/>
    <property type="match status" value="1"/>
</dbReference>
<dbReference type="EMBL" id="JACJQY010000020">
    <property type="protein sequence ID" value="MBD2317866.1"/>
    <property type="molecule type" value="Genomic_DNA"/>
</dbReference>
<dbReference type="InterPro" id="IPR001646">
    <property type="entry name" value="5peptide_repeat"/>
</dbReference>
<gene>
    <name evidence="1" type="ORF">H6G05_13540</name>
</gene>
<evidence type="ECO:0000313" key="2">
    <source>
        <dbReference type="Proteomes" id="UP000618445"/>
    </source>
</evidence>
<dbReference type="Pfam" id="PF00805">
    <property type="entry name" value="Pentapeptide"/>
    <property type="match status" value="1"/>
</dbReference>
<dbReference type="RefSeq" id="WP_190578670.1">
    <property type="nucleotide sequence ID" value="NZ_CAWPQU010000013.1"/>
</dbReference>
<dbReference type="Proteomes" id="UP000618445">
    <property type="component" value="Unassembled WGS sequence"/>
</dbReference>
<dbReference type="Gene3D" id="2.160.20.80">
    <property type="entry name" value="E3 ubiquitin-protein ligase SopA"/>
    <property type="match status" value="1"/>
</dbReference>
<accession>A0ABR8CDT0</accession>
<proteinExistence type="predicted"/>
<comment type="caution">
    <text evidence="1">The sequence shown here is derived from an EMBL/GenBank/DDBJ whole genome shotgun (WGS) entry which is preliminary data.</text>
</comment>